<dbReference type="Proteomes" id="UP001253637">
    <property type="component" value="Segment"/>
</dbReference>
<proteinExistence type="predicted"/>
<sequence>MASLFFFFPFLFSLPLALSSSAGAVRFALSMAGCCARADDGRPSPSAPRHPEALSAASLLFFSVVHPFSLFFSPLQPMRKKRGHGRRAVFHLIRLLGFCSASRPLLFSIAKKKKRTSVRAMHTPKGSRIAKE</sequence>
<keyword evidence="1" id="KW-1133">Transmembrane helix</keyword>
<keyword evidence="1" id="KW-0812">Transmembrane</keyword>
<organism evidence="2 3">
    <name type="scientific">Pandoravirus japonicus</name>
    <dbReference type="NCBI Taxonomy" id="2823154"/>
    <lineage>
        <taxon>Viruses</taxon>
        <taxon>Pandoravirus</taxon>
    </lineage>
</organism>
<feature type="transmembrane region" description="Helical" evidence="1">
    <location>
        <begin position="53"/>
        <end position="72"/>
    </location>
</feature>
<evidence type="ECO:0000256" key="1">
    <source>
        <dbReference type="SAM" id="Phobius"/>
    </source>
</evidence>
<evidence type="ECO:0000313" key="2">
    <source>
        <dbReference type="EMBL" id="BCU03698.1"/>
    </source>
</evidence>
<keyword evidence="1" id="KW-0472">Membrane</keyword>
<reference evidence="2" key="1">
    <citation type="submission" date="2021-04" db="EMBL/GenBank/DDBJ databases">
        <title>Draft Genome Sequence of Pandoravirus japonicus, Isolated from the Sabaishi River of Niigata, Japan.</title>
        <authorList>
            <person name="Hosokawa N."/>
            <person name="Takahashi H."/>
            <person name="Aoki K."/>
            <person name="Takemura M."/>
        </authorList>
    </citation>
    <scope>NUCLEOTIDE SEQUENCE</scope>
</reference>
<protein>
    <submittedName>
        <fullName evidence="2">Uncharacterized protein</fullName>
    </submittedName>
</protein>
<dbReference type="EMBL" id="LC625835">
    <property type="protein sequence ID" value="BCU03698.1"/>
    <property type="molecule type" value="Genomic_DNA"/>
</dbReference>
<name>A0A811BP95_9VIRU</name>
<accession>A0A811BP95</accession>
<evidence type="ECO:0000313" key="3">
    <source>
        <dbReference type="Proteomes" id="UP001253637"/>
    </source>
</evidence>